<name>A0A0G8ARE2_9SYNE</name>
<protein>
    <submittedName>
        <fullName evidence="1">Uncharacterized protein</fullName>
    </submittedName>
</protein>
<reference evidence="1 2" key="1">
    <citation type="submission" date="2015-02" db="EMBL/GenBank/DDBJ databases">
        <authorList>
            <person name="Slaby B."/>
            <person name="Hentschel U."/>
        </authorList>
    </citation>
    <scope>NUCLEOTIDE SEQUENCE [LARGE SCALE GENOMIC DNA]</scope>
    <source>
        <strain evidence="1">15L</strain>
    </source>
</reference>
<proteinExistence type="predicted"/>
<accession>A0A0G8ARE2</accession>
<gene>
    <name evidence="1" type="ORF">TQ37_09605</name>
</gene>
<dbReference type="EMBL" id="JYFQ01000204">
    <property type="protein sequence ID" value="KKZ10146.1"/>
    <property type="molecule type" value="Genomic_DNA"/>
</dbReference>
<evidence type="ECO:0000313" key="2">
    <source>
        <dbReference type="Proteomes" id="UP000035037"/>
    </source>
</evidence>
<dbReference type="SUPFAM" id="SSF53335">
    <property type="entry name" value="S-adenosyl-L-methionine-dependent methyltransferases"/>
    <property type="match status" value="1"/>
</dbReference>
<reference evidence="1 2" key="2">
    <citation type="submission" date="2015-05" db="EMBL/GenBank/DDBJ databases">
        <title>Lifestyle Evolution in Cyanobacterial Symbionts of Sponges.</title>
        <authorList>
            <person name="Burgsdorf I."/>
            <person name="Slaby B.M."/>
            <person name="Handley K.M."/>
            <person name="Haber M."/>
            <person name="Blom J."/>
            <person name="Marshall C.W."/>
            <person name="Gilbert J.A."/>
            <person name="Hentschel U."/>
            <person name="Steindler L."/>
        </authorList>
    </citation>
    <scope>NUCLEOTIDE SEQUENCE [LARGE SCALE GENOMIC DNA]</scope>
    <source>
        <strain evidence="1">15L</strain>
    </source>
</reference>
<dbReference type="InterPro" id="IPR029063">
    <property type="entry name" value="SAM-dependent_MTases_sf"/>
</dbReference>
<dbReference type="Proteomes" id="UP000035037">
    <property type="component" value="Unassembled WGS sequence"/>
</dbReference>
<dbReference type="AlphaFoldDB" id="A0A0G8ARE2"/>
<sequence>MLEGWSNRLWRGTSLLVMNSLLSKESMGGRVQTIYMDPPCGIKYGSNLQPFVNKRDVKDHADSGLTQEPETIKAFRDTREPGIHSYLAYLWDRLLLARELSSENCPAWRWRKWRHHARKFRDRMGSPWQERRRGTWFPCQTVRNSTVGRVRSRTLPGGRPVRLTHPSSRRGKQRVDGTLCAVFVLDLLMTICKAMINKPRWGNHQQGQMEGDHESCRD</sequence>
<comment type="caution">
    <text evidence="1">The sequence shown here is derived from an EMBL/GenBank/DDBJ whole genome shotgun (WGS) entry which is preliminary data.</text>
</comment>
<organism evidence="1 2">
    <name type="scientific">Candidatus Synechococcus spongiarum 15L</name>
    <dbReference type="NCBI Taxonomy" id="1608419"/>
    <lineage>
        <taxon>Bacteria</taxon>
        <taxon>Bacillati</taxon>
        <taxon>Cyanobacteriota</taxon>
        <taxon>Cyanophyceae</taxon>
        <taxon>Synechococcales</taxon>
        <taxon>Synechococcaceae</taxon>
        <taxon>Synechococcus</taxon>
    </lineage>
</organism>
<evidence type="ECO:0000313" key="1">
    <source>
        <dbReference type="EMBL" id="KKZ10146.1"/>
    </source>
</evidence>
<dbReference type="PATRIC" id="fig|1608419.3.peg.1228"/>